<keyword evidence="2" id="KW-0378">Hydrolase</keyword>
<name>A0A4R6KLG8_9ACTN</name>
<evidence type="ECO:0000256" key="1">
    <source>
        <dbReference type="ARBA" id="ARBA00001946"/>
    </source>
</evidence>
<reference evidence="4 5" key="1">
    <citation type="submission" date="2019-03" db="EMBL/GenBank/DDBJ databases">
        <title>Genomic Encyclopedia of Type Strains, Phase III (KMG-III): the genomes of soil and plant-associated and newly described type strains.</title>
        <authorList>
            <person name="Whitman W."/>
        </authorList>
    </citation>
    <scope>NUCLEOTIDE SEQUENCE [LARGE SCALE GENOMIC DNA]</scope>
    <source>
        <strain evidence="4 5">VKM Ac-2527</strain>
    </source>
</reference>
<evidence type="ECO:0000313" key="4">
    <source>
        <dbReference type="EMBL" id="TDO49975.1"/>
    </source>
</evidence>
<evidence type="ECO:0000256" key="2">
    <source>
        <dbReference type="ARBA" id="ARBA00022801"/>
    </source>
</evidence>
<dbReference type="Proteomes" id="UP000295388">
    <property type="component" value="Unassembled WGS sequence"/>
</dbReference>
<sequence length="136" mass="15335">MVDAEERILFQRRRDSGYWEFPARAAEPDSGFRGTAVRELQEESGLLVREDDLAAFASLSDPDVHVITYPNGDRMHCFALCFEARTWTGSLAPNSDEVLEAAFFTMTSPPEPLQPQTRAVLDLYIAYRGTGVFQTR</sequence>
<dbReference type="InterPro" id="IPR000086">
    <property type="entry name" value="NUDIX_hydrolase_dom"/>
</dbReference>
<organism evidence="4 5">
    <name type="scientific">Kribbella caucasensis</name>
    <dbReference type="NCBI Taxonomy" id="2512215"/>
    <lineage>
        <taxon>Bacteria</taxon>
        <taxon>Bacillati</taxon>
        <taxon>Actinomycetota</taxon>
        <taxon>Actinomycetes</taxon>
        <taxon>Propionibacteriales</taxon>
        <taxon>Kribbellaceae</taxon>
        <taxon>Kribbella</taxon>
    </lineage>
</organism>
<evidence type="ECO:0000313" key="5">
    <source>
        <dbReference type="Proteomes" id="UP000295388"/>
    </source>
</evidence>
<dbReference type="Gene3D" id="3.90.79.10">
    <property type="entry name" value="Nucleoside Triphosphate Pyrophosphohydrolase"/>
    <property type="match status" value="1"/>
</dbReference>
<dbReference type="EMBL" id="SNWQ01000005">
    <property type="protein sequence ID" value="TDO49975.1"/>
    <property type="molecule type" value="Genomic_DNA"/>
</dbReference>
<accession>A0A4R6KLG8</accession>
<protein>
    <submittedName>
        <fullName evidence="4">ADP-ribose pyrophosphatase YjhB (NUDIX family)</fullName>
    </submittedName>
</protein>
<dbReference type="AlphaFoldDB" id="A0A4R6KLG8"/>
<dbReference type="Pfam" id="PF00293">
    <property type="entry name" value="NUDIX"/>
    <property type="match status" value="1"/>
</dbReference>
<feature type="domain" description="Nudix hydrolase" evidence="3">
    <location>
        <begin position="1"/>
        <end position="126"/>
    </location>
</feature>
<dbReference type="SUPFAM" id="SSF55811">
    <property type="entry name" value="Nudix"/>
    <property type="match status" value="1"/>
</dbReference>
<evidence type="ECO:0000259" key="3">
    <source>
        <dbReference type="PROSITE" id="PS51462"/>
    </source>
</evidence>
<dbReference type="PROSITE" id="PS51462">
    <property type="entry name" value="NUDIX"/>
    <property type="match status" value="1"/>
</dbReference>
<dbReference type="PANTHER" id="PTHR43046">
    <property type="entry name" value="GDP-MANNOSE MANNOSYL HYDROLASE"/>
    <property type="match status" value="1"/>
</dbReference>
<comment type="caution">
    <text evidence="4">The sequence shown here is derived from an EMBL/GenBank/DDBJ whole genome shotgun (WGS) entry which is preliminary data.</text>
</comment>
<keyword evidence="5" id="KW-1185">Reference proteome</keyword>
<dbReference type="PANTHER" id="PTHR43046:SF2">
    <property type="entry name" value="8-OXO-DGTP DIPHOSPHATASE-RELATED"/>
    <property type="match status" value="1"/>
</dbReference>
<dbReference type="InterPro" id="IPR015797">
    <property type="entry name" value="NUDIX_hydrolase-like_dom_sf"/>
</dbReference>
<comment type="cofactor">
    <cofactor evidence="1">
        <name>Mg(2+)</name>
        <dbReference type="ChEBI" id="CHEBI:18420"/>
    </cofactor>
</comment>
<gene>
    <name evidence="4" type="ORF">EV643_105205</name>
</gene>
<dbReference type="GO" id="GO:0016787">
    <property type="term" value="F:hydrolase activity"/>
    <property type="evidence" value="ECO:0007669"/>
    <property type="project" value="UniProtKB-KW"/>
</dbReference>
<proteinExistence type="predicted"/>